<feature type="domain" description="Nitroreductase" evidence="1">
    <location>
        <begin position="69"/>
        <end position="251"/>
    </location>
</feature>
<proteinExistence type="predicted"/>
<dbReference type="InterPro" id="IPR020051">
    <property type="entry name" value="SagB-type_dehydrogenase"/>
</dbReference>
<dbReference type="KEGG" id="vbl:L21SP4_02000"/>
<dbReference type="Pfam" id="PF00881">
    <property type="entry name" value="Nitroreductase"/>
    <property type="match status" value="1"/>
</dbReference>
<evidence type="ECO:0000259" key="1">
    <source>
        <dbReference type="Pfam" id="PF00881"/>
    </source>
</evidence>
<dbReference type="Proteomes" id="UP000035268">
    <property type="component" value="Chromosome"/>
</dbReference>
<dbReference type="InterPro" id="IPR000415">
    <property type="entry name" value="Nitroreductase-like"/>
</dbReference>
<dbReference type="NCBIfam" id="TIGR03605">
    <property type="entry name" value="antibiot_sagB"/>
    <property type="match status" value="1"/>
</dbReference>
<gene>
    <name evidence="2" type="ORF">L21SP4_02000</name>
</gene>
<dbReference type="PATRIC" id="fig|1609981.3.peg.2080"/>
<dbReference type="PANTHER" id="PTHR43745:SF2">
    <property type="entry name" value="NITROREDUCTASE MJ1384-RELATED"/>
    <property type="match status" value="1"/>
</dbReference>
<reference evidence="3" key="1">
    <citation type="submission" date="2015-02" db="EMBL/GenBank/DDBJ databases">
        <title>Description and complete genome sequence of the first cultured representative of the subdivision 5 of the Verrucomicrobia phylum.</title>
        <authorList>
            <person name="Spring S."/>
            <person name="Bunk B."/>
            <person name="Sproer C."/>
            <person name="Klenk H.-P."/>
        </authorList>
    </citation>
    <scope>NUCLEOTIDE SEQUENCE [LARGE SCALE GENOMIC DNA]</scope>
    <source>
        <strain evidence="3">L21-Fru-AB</strain>
    </source>
</reference>
<keyword evidence="3" id="KW-1185">Reference proteome</keyword>
<dbReference type="CDD" id="cd02142">
    <property type="entry name" value="McbC_SagB-like_oxidoreductase"/>
    <property type="match status" value="1"/>
</dbReference>
<evidence type="ECO:0000313" key="3">
    <source>
        <dbReference type="Proteomes" id="UP000035268"/>
    </source>
</evidence>
<dbReference type="OrthoDB" id="9801593at2"/>
<accession>A0A0G3EM42</accession>
<evidence type="ECO:0000313" key="2">
    <source>
        <dbReference type="EMBL" id="AKJ65234.1"/>
    </source>
</evidence>
<organism evidence="2 3">
    <name type="scientific">Kiritimatiella glycovorans</name>
    <dbReference type="NCBI Taxonomy" id="1307763"/>
    <lineage>
        <taxon>Bacteria</taxon>
        <taxon>Pseudomonadati</taxon>
        <taxon>Kiritimatiellota</taxon>
        <taxon>Kiritimatiellia</taxon>
        <taxon>Kiritimatiellales</taxon>
        <taxon>Kiritimatiellaceae</taxon>
        <taxon>Kiritimatiella</taxon>
    </lineage>
</organism>
<name>A0A0G3EM42_9BACT</name>
<dbReference type="GO" id="GO:0016491">
    <property type="term" value="F:oxidoreductase activity"/>
    <property type="evidence" value="ECO:0007669"/>
    <property type="project" value="InterPro"/>
</dbReference>
<dbReference type="InterPro" id="IPR029479">
    <property type="entry name" value="Nitroreductase"/>
</dbReference>
<dbReference type="InterPro" id="IPR052544">
    <property type="entry name" value="Bacteriocin_Proc_Enz"/>
</dbReference>
<dbReference type="PANTHER" id="PTHR43745">
    <property type="entry name" value="NITROREDUCTASE MJ1384-RELATED"/>
    <property type="match status" value="1"/>
</dbReference>
<dbReference type="STRING" id="1307763.L21SP4_02000"/>
<dbReference type="Gene3D" id="3.40.109.10">
    <property type="entry name" value="NADH Oxidase"/>
    <property type="match status" value="1"/>
</dbReference>
<dbReference type="AlphaFoldDB" id="A0A0G3EM42"/>
<dbReference type="RefSeq" id="WP_052882489.1">
    <property type="nucleotide sequence ID" value="NZ_CP010904.1"/>
</dbReference>
<dbReference type="EMBL" id="CP010904">
    <property type="protein sequence ID" value="AKJ65234.1"/>
    <property type="molecule type" value="Genomic_DNA"/>
</dbReference>
<protein>
    <submittedName>
        <fullName evidence="2">SagB-type dehydrogenase domain protein</fullName>
    </submittedName>
</protein>
<reference evidence="2 3" key="2">
    <citation type="journal article" date="2016" name="ISME J.">
        <title>Characterization of the first cultured representative of Verrucomicrobia subdivision 5 indicates the proposal of a novel phylum.</title>
        <authorList>
            <person name="Spring S."/>
            <person name="Bunk B."/>
            <person name="Sproer C."/>
            <person name="Schumann P."/>
            <person name="Rohde M."/>
            <person name="Tindall B.J."/>
            <person name="Klenk H.P."/>
        </authorList>
    </citation>
    <scope>NUCLEOTIDE SEQUENCE [LARGE SCALE GENOMIC DNA]</scope>
    <source>
        <strain evidence="2 3">L21-Fru-AB</strain>
    </source>
</reference>
<sequence>MSNDRFTANRTFLKDSIRLEIDFSRTDQNQRLPAPPLQKPCPPDATRIDVPDGATALARLSCLSMGEAILRRESVRKYSSDVLTLEELAALLWATQGVRTVLSPECALRVVPSAGSRHAFETYLAVDRVEGLTPGIYRYLPFDGQLAQLASDPQIGRSAASSCLNQGFVANAAVTFFWTAVPARMEWRYGLAAHKVIALDAGHVCQNLYLACVSLGAGTCAIAAYDQHACDQLLGVDGEEEFTIYIAPVGKRKQADQ</sequence>
<dbReference type="SUPFAM" id="SSF55469">
    <property type="entry name" value="FMN-dependent nitroreductase-like"/>
    <property type="match status" value="1"/>
</dbReference>